<dbReference type="EMBL" id="BK015840">
    <property type="protein sequence ID" value="DAE27518.1"/>
    <property type="molecule type" value="Genomic_DNA"/>
</dbReference>
<protein>
    <submittedName>
        <fullName evidence="1">Uncharacterized protein</fullName>
    </submittedName>
</protein>
<name>A0A8S5R7Y1_9VIRU</name>
<reference evidence="1" key="1">
    <citation type="journal article" date="2021" name="Proc. Natl. Acad. Sci. U.S.A.">
        <title>A Catalog of Tens of Thousands of Viruses from Human Metagenomes Reveals Hidden Associations with Chronic Diseases.</title>
        <authorList>
            <person name="Tisza M.J."/>
            <person name="Buck C.B."/>
        </authorList>
    </citation>
    <scope>NUCLEOTIDE SEQUENCE</scope>
    <source>
        <strain evidence="1">Ct1Uu26</strain>
    </source>
</reference>
<organism evidence="1">
    <name type="scientific">virus sp. ct1Uu26</name>
    <dbReference type="NCBI Taxonomy" id="2826789"/>
    <lineage>
        <taxon>Viruses</taxon>
    </lineage>
</organism>
<evidence type="ECO:0000313" key="1">
    <source>
        <dbReference type="EMBL" id="DAE27518.1"/>
    </source>
</evidence>
<proteinExistence type="predicted"/>
<accession>A0A8S5R7Y1</accession>
<sequence length="41" mass="4634">MAVSLLIIWIVSDEFPDLFQEVTILNAPVLIFSAQIQVLFV</sequence>